<evidence type="ECO:0000313" key="1">
    <source>
        <dbReference type="EMBL" id="HGN36123.1"/>
    </source>
</evidence>
<gene>
    <name evidence="1" type="ORF">ENT87_01020</name>
</gene>
<protein>
    <submittedName>
        <fullName evidence="1">DUF2283 domain-containing protein</fullName>
    </submittedName>
</protein>
<organism evidence="1">
    <name type="scientific">Ignisphaera aggregans</name>
    <dbReference type="NCBI Taxonomy" id="334771"/>
    <lineage>
        <taxon>Archaea</taxon>
        <taxon>Thermoproteota</taxon>
        <taxon>Thermoprotei</taxon>
        <taxon>Desulfurococcales</taxon>
        <taxon>Desulfurococcaceae</taxon>
        <taxon>Ignisphaera</taxon>
    </lineage>
</organism>
<proteinExistence type="predicted"/>
<reference evidence="1" key="1">
    <citation type="journal article" date="2020" name="mSystems">
        <title>Genome- and Community-Level Interaction Insights into Carbon Utilization and Element Cycling Functions of Hydrothermarchaeota in Hydrothermal Sediment.</title>
        <authorList>
            <person name="Zhou Z."/>
            <person name="Liu Y."/>
            <person name="Xu W."/>
            <person name="Pan J."/>
            <person name="Luo Z.H."/>
            <person name="Li M."/>
        </authorList>
    </citation>
    <scope>NUCLEOTIDE SEQUENCE [LARGE SCALE GENOMIC DNA]</scope>
    <source>
        <strain evidence="1">SpSt-618</strain>
    </source>
</reference>
<dbReference type="Pfam" id="PF10049">
    <property type="entry name" value="DUF2283"/>
    <property type="match status" value="1"/>
</dbReference>
<dbReference type="InterPro" id="IPR019270">
    <property type="entry name" value="DUF2283"/>
</dbReference>
<dbReference type="EMBL" id="DTAI01000035">
    <property type="protein sequence ID" value="HGN36123.1"/>
    <property type="molecule type" value="Genomic_DNA"/>
</dbReference>
<accession>A0A7J3I633</accession>
<sequence length="75" mass="8562">MENTKMGYREARRVTLDLMELEKATVIYDNITNSLHIVISDEEADEILLLENNIVVKLSQGRVISLTIQDVLRSS</sequence>
<name>A0A7J3I633_9CREN</name>
<dbReference type="AlphaFoldDB" id="A0A7J3I633"/>
<comment type="caution">
    <text evidence="1">The sequence shown here is derived from an EMBL/GenBank/DDBJ whole genome shotgun (WGS) entry which is preliminary data.</text>
</comment>